<evidence type="ECO:0000313" key="3">
    <source>
        <dbReference type="Proteomes" id="UP000593571"/>
    </source>
</evidence>
<gene>
    <name evidence="2" type="ORF">HJG63_016331</name>
</gene>
<evidence type="ECO:0000313" key="2">
    <source>
        <dbReference type="EMBL" id="KAF6486903.1"/>
    </source>
</evidence>
<organism evidence="2 3">
    <name type="scientific">Rousettus aegyptiacus</name>
    <name type="common">Egyptian fruit bat</name>
    <name type="synonym">Pteropus aegyptiacus</name>
    <dbReference type="NCBI Taxonomy" id="9407"/>
    <lineage>
        <taxon>Eukaryota</taxon>
        <taxon>Metazoa</taxon>
        <taxon>Chordata</taxon>
        <taxon>Craniata</taxon>
        <taxon>Vertebrata</taxon>
        <taxon>Euteleostomi</taxon>
        <taxon>Mammalia</taxon>
        <taxon>Eutheria</taxon>
        <taxon>Laurasiatheria</taxon>
        <taxon>Chiroptera</taxon>
        <taxon>Yinpterochiroptera</taxon>
        <taxon>Pteropodoidea</taxon>
        <taxon>Pteropodidae</taxon>
        <taxon>Rousettinae</taxon>
        <taxon>Rousettus</taxon>
    </lineage>
</organism>
<dbReference type="GO" id="GO:0005634">
    <property type="term" value="C:nucleus"/>
    <property type="evidence" value="ECO:0007669"/>
    <property type="project" value="TreeGrafter"/>
</dbReference>
<sequence>MRHPRRPAGRARPRAPSPRWCPAPCPRGAPAPARPRRPRRHPCTPPRPAPLPCPPRRPRCLRRTLWPLPSPQDAASSPGCSGPRRPLRRPLRPQIPPLLQRPQLESRTWRTSSLQTASTTASWRTQPPRGTGIKSRPRPLWTVTGPVPGENLTHSSADVAGHPKATILAPQKCPQPETKWSSTKASRPHRGTAPRTAEGSSQGHEDRKEELAASSESDPEGPIAAQMLSFVMDDPDFESDSDTPRRVGEFPVREDLSDVTDEDASLAPQPPASKPPGLPFRVKDDVDLFGLGLLETGHKASGSEDKEGRPLSKEKEKKKKKKKKGREEEDKAGKKRSKHKKSKEEEEGREHGRRRPRGQRSSLDALEAFLGGGAPSGHLRGGGDYEEL</sequence>
<dbReference type="GO" id="GO:0005525">
    <property type="term" value="F:GTP binding"/>
    <property type="evidence" value="ECO:0007669"/>
    <property type="project" value="InterPro"/>
</dbReference>
<evidence type="ECO:0000256" key="1">
    <source>
        <dbReference type="SAM" id="MobiDB-lite"/>
    </source>
</evidence>
<feature type="compositionally biased region" description="Gly residues" evidence="1">
    <location>
        <begin position="370"/>
        <end position="382"/>
    </location>
</feature>
<feature type="compositionally biased region" description="Pro residues" evidence="1">
    <location>
        <begin position="15"/>
        <end position="33"/>
    </location>
</feature>
<dbReference type="PANTHER" id="PTHR14932">
    <property type="entry name" value="RAS GTPASE-RELATED"/>
    <property type="match status" value="1"/>
</dbReference>
<name>A0A7J8IQM7_ROUAE</name>
<comment type="caution">
    <text evidence="2">The sequence shown here is derived from an EMBL/GenBank/DDBJ whole genome shotgun (WGS) entry which is preliminary data.</text>
</comment>
<feature type="compositionally biased region" description="Pro residues" evidence="1">
    <location>
        <begin position="43"/>
        <end position="55"/>
    </location>
</feature>
<accession>A0A7J8IQM7</accession>
<dbReference type="AlphaFoldDB" id="A0A7J8IQM7"/>
<feature type="compositionally biased region" description="Basic residues" evidence="1">
    <location>
        <begin position="1"/>
        <end position="13"/>
    </location>
</feature>
<dbReference type="PANTHER" id="PTHR14932:SF1">
    <property type="entry name" value="RAB-LIKE PROTEIN 6"/>
    <property type="match status" value="1"/>
</dbReference>
<dbReference type="GO" id="GO:0005829">
    <property type="term" value="C:cytosol"/>
    <property type="evidence" value="ECO:0007669"/>
    <property type="project" value="TreeGrafter"/>
</dbReference>
<reference evidence="2 3" key="1">
    <citation type="journal article" date="2020" name="Nature">
        <title>Six reference-quality genomes reveal evolution of bat adaptations.</title>
        <authorList>
            <person name="Jebb D."/>
            <person name="Huang Z."/>
            <person name="Pippel M."/>
            <person name="Hughes G.M."/>
            <person name="Lavrichenko K."/>
            <person name="Devanna P."/>
            <person name="Winkler S."/>
            <person name="Jermiin L.S."/>
            <person name="Skirmuntt E.C."/>
            <person name="Katzourakis A."/>
            <person name="Burkitt-Gray L."/>
            <person name="Ray D.A."/>
            <person name="Sullivan K.A.M."/>
            <person name="Roscito J.G."/>
            <person name="Kirilenko B.M."/>
            <person name="Davalos L.M."/>
            <person name="Corthals A.P."/>
            <person name="Power M.L."/>
            <person name="Jones G."/>
            <person name="Ransome R.D."/>
            <person name="Dechmann D.K.N."/>
            <person name="Locatelli A.G."/>
            <person name="Puechmaille S.J."/>
            <person name="Fedrigo O."/>
            <person name="Jarvis E.D."/>
            <person name="Hiller M."/>
            <person name="Vernes S.C."/>
            <person name="Myers E.W."/>
            <person name="Teeling E.C."/>
        </authorList>
    </citation>
    <scope>NUCLEOTIDE SEQUENCE [LARGE SCALE GENOMIC DNA]</scope>
    <source>
        <strain evidence="2">MRouAeg1</strain>
        <tissue evidence="2">Muscle</tissue>
    </source>
</reference>
<dbReference type="Proteomes" id="UP000593571">
    <property type="component" value="Unassembled WGS sequence"/>
</dbReference>
<feature type="compositionally biased region" description="Pro residues" evidence="1">
    <location>
        <begin position="268"/>
        <end position="278"/>
    </location>
</feature>
<feature type="compositionally biased region" description="Basic and acidic residues" evidence="1">
    <location>
        <begin position="296"/>
        <end position="315"/>
    </location>
</feature>
<proteinExistence type="predicted"/>
<protein>
    <submittedName>
        <fullName evidence="2">RAB, member RAS oncogene family like 6</fullName>
    </submittedName>
</protein>
<feature type="compositionally biased region" description="Low complexity" evidence="1">
    <location>
        <begin position="111"/>
        <end position="122"/>
    </location>
</feature>
<feature type="compositionally biased region" description="Basic and acidic residues" evidence="1">
    <location>
        <begin position="242"/>
        <end position="256"/>
    </location>
</feature>
<dbReference type="InterPro" id="IPR040385">
    <property type="entry name" value="RABL6"/>
</dbReference>
<dbReference type="EMBL" id="JACASE010000003">
    <property type="protein sequence ID" value="KAF6486903.1"/>
    <property type="molecule type" value="Genomic_DNA"/>
</dbReference>
<feature type="region of interest" description="Disordered" evidence="1">
    <location>
        <begin position="1"/>
        <end position="388"/>
    </location>
</feature>
<keyword evidence="3" id="KW-1185">Reference proteome</keyword>